<dbReference type="AlphaFoldDB" id="D9RXL3"/>
<dbReference type="Pfam" id="PF07963">
    <property type="entry name" value="N_methyl"/>
    <property type="match status" value="1"/>
</dbReference>
<dbReference type="OrthoDB" id="1729868at2"/>
<dbReference type="HOGENOM" id="CLU_1991624_0_0_9"/>
<dbReference type="InterPro" id="IPR045584">
    <property type="entry name" value="Pilin-like"/>
</dbReference>
<feature type="transmembrane region" description="Helical" evidence="1">
    <location>
        <begin position="14"/>
        <end position="38"/>
    </location>
</feature>
<dbReference type="Proteomes" id="UP000000272">
    <property type="component" value="Chromosome"/>
</dbReference>
<dbReference type="EMBL" id="CP002131">
    <property type="protein sequence ID" value="ADL08087.1"/>
    <property type="molecule type" value="Genomic_DNA"/>
</dbReference>
<evidence type="ECO:0008006" key="4">
    <source>
        <dbReference type="Google" id="ProtNLM"/>
    </source>
</evidence>
<organism evidence="2 3">
    <name type="scientific">Thermosediminibacter oceani (strain ATCC BAA-1034 / DSM 16646 / JW/IW-1228P)</name>
    <dbReference type="NCBI Taxonomy" id="555079"/>
    <lineage>
        <taxon>Bacteria</taxon>
        <taxon>Bacillati</taxon>
        <taxon>Bacillota</taxon>
        <taxon>Clostridia</taxon>
        <taxon>Thermosediminibacterales</taxon>
        <taxon>Thermosediminibacteraceae</taxon>
        <taxon>Thermosediminibacter</taxon>
    </lineage>
</organism>
<gene>
    <name evidence="2" type="ordered locus">Toce_1332</name>
</gene>
<evidence type="ECO:0000256" key="1">
    <source>
        <dbReference type="SAM" id="Phobius"/>
    </source>
</evidence>
<sequence>MKQLRNCENGSRGFTLIEITVAVAIIAIVSISFAGLFVRSLQSSRLSGELTAATMLAQEKIEELKSRSFESLYKNDSWNEQVLLNGMEFTRHTTLEILDEDLVKITVEVKGKGDAVAIVTLRGKI</sequence>
<keyword evidence="1" id="KW-0472">Membrane</keyword>
<accession>D9RXL3</accession>
<keyword evidence="1" id="KW-1133">Transmembrane helix</keyword>
<proteinExistence type="predicted"/>
<dbReference type="SUPFAM" id="SSF54523">
    <property type="entry name" value="Pili subunits"/>
    <property type="match status" value="1"/>
</dbReference>
<dbReference type="NCBIfam" id="TIGR02532">
    <property type="entry name" value="IV_pilin_GFxxxE"/>
    <property type="match status" value="1"/>
</dbReference>
<dbReference type="eggNOG" id="COG4967">
    <property type="taxonomic scope" value="Bacteria"/>
</dbReference>
<name>D9RXL3_THEOJ</name>
<reference evidence="2 3" key="1">
    <citation type="journal article" date="2010" name="Stand. Genomic Sci.">
        <title>Complete genome sequence of Thermosediminibacter oceani type strain (JW/IW-1228P).</title>
        <authorList>
            <person name="Pitluck S."/>
            <person name="Yasawong M."/>
            <person name="Munk C."/>
            <person name="Nolan M."/>
            <person name="Lapidus A."/>
            <person name="Lucas S."/>
            <person name="Glavina Del Rio T."/>
            <person name="Tice H."/>
            <person name="Cheng J.F."/>
            <person name="Bruce D."/>
            <person name="Detter C."/>
            <person name="Tapia R."/>
            <person name="Han C."/>
            <person name="Goodwin L."/>
            <person name="Liolios K."/>
            <person name="Ivanova N."/>
            <person name="Mavromatis K."/>
            <person name="Mikhailova N."/>
            <person name="Pati A."/>
            <person name="Chen A."/>
            <person name="Palaniappan K."/>
            <person name="Land M."/>
            <person name="Hauser L."/>
            <person name="Chang Y.J."/>
            <person name="Jeffries C.D."/>
            <person name="Rohde M."/>
            <person name="Spring S."/>
            <person name="Sikorski J."/>
            <person name="Goker M."/>
            <person name="Woyke T."/>
            <person name="Bristow J."/>
            <person name="Eisen J.A."/>
            <person name="Markowitz V."/>
            <person name="Hugenholtz P."/>
            <person name="Kyrpides N.C."/>
            <person name="Klenk H.P."/>
        </authorList>
    </citation>
    <scope>NUCLEOTIDE SEQUENCE [LARGE SCALE GENOMIC DNA]</scope>
    <source>
        <strain evidence="3">ATCC BAA-1034 / DSM 16646 / JW/IW-1228P</strain>
    </source>
</reference>
<keyword evidence="3" id="KW-1185">Reference proteome</keyword>
<keyword evidence="1" id="KW-0812">Transmembrane</keyword>
<dbReference type="InterPro" id="IPR012902">
    <property type="entry name" value="N_methyl_site"/>
</dbReference>
<evidence type="ECO:0000313" key="3">
    <source>
        <dbReference type="Proteomes" id="UP000000272"/>
    </source>
</evidence>
<dbReference type="KEGG" id="toc:Toce_1332"/>
<evidence type="ECO:0000313" key="2">
    <source>
        <dbReference type="EMBL" id="ADL08087.1"/>
    </source>
</evidence>
<protein>
    <recommendedName>
        <fullName evidence="4">Prepilin-type N-terminal cleavage/methylation domain-containing protein</fullName>
    </recommendedName>
</protein>
<dbReference type="STRING" id="555079.Toce_1332"/>
<dbReference type="RefSeq" id="WP_013276121.1">
    <property type="nucleotide sequence ID" value="NC_014377.1"/>
</dbReference>
<dbReference type="PROSITE" id="PS00409">
    <property type="entry name" value="PROKAR_NTER_METHYL"/>
    <property type="match status" value="1"/>
</dbReference>